<sequence>MSAPEAELETLRAEVHRLQERLAMLEAGRVSYRASAELRSYIEEQLKTAGILASEHTRTRHMQVSAVTECVKVALGIRRLTDLGAWNLDEAKEVASEVINLIARHRSGSKS</sequence>
<evidence type="ECO:0000313" key="3">
    <source>
        <dbReference type="Proteomes" id="UP000186156"/>
    </source>
</evidence>
<evidence type="ECO:0000256" key="1">
    <source>
        <dbReference type="SAM" id="Coils"/>
    </source>
</evidence>
<proteinExistence type="predicted"/>
<dbReference type="AlphaFoldDB" id="A0A1N7MSJ2"/>
<reference evidence="3" key="1">
    <citation type="submission" date="2017-01" db="EMBL/GenBank/DDBJ databases">
        <authorList>
            <person name="Varghese N."/>
            <person name="Submissions S."/>
        </authorList>
    </citation>
    <scope>NUCLEOTIDE SEQUENCE [LARGE SCALE GENOMIC DNA]</scope>
    <source>
        <strain evidence="3">DSM 16176</strain>
    </source>
</reference>
<dbReference type="STRING" id="252246.SAMN05421799_10674"/>
<organism evidence="2 3">
    <name type="scientific">Alicyclobacillus vulcanalis</name>
    <dbReference type="NCBI Taxonomy" id="252246"/>
    <lineage>
        <taxon>Bacteria</taxon>
        <taxon>Bacillati</taxon>
        <taxon>Bacillota</taxon>
        <taxon>Bacilli</taxon>
        <taxon>Bacillales</taxon>
        <taxon>Alicyclobacillaceae</taxon>
        <taxon>Alicyclobacillus</taxon>
    </lineage>
</organism>
<gene>
    <name evidence="2" type="ORF">SAMN05421799_10674</name>
</gene>
<name>A0A1N7MSJ2_9BACL</name>
<evidence type="ECO:0000313" key="2">
    <source>
        <dbReference type="EMBL" id="SIS89020.1"/>
    </source>
</evidence>
<protein>
    <submittedName>
        <fullName evidence="2">Uncharacterized protein</fullName>
    </submittedName>
</protein>
<dbReference type="RefSeq" id="WP_076346973.1">
    <property type="nucleotide sequence ID" value="NZ_FTOO01000006.1"/>
</dbReference>
<dbReference type="Proteomes" id="UP000186156">
    <property type="component" value="Unassembled WGS sequence"/>
</dbReference>
<feature type="coiled-coil region" evidence="1">
    <location>
        <begin position="1"/>
        <end position="28"/>
    </location>
</feature>
<dbReference type="EMBL" id="FTOO01000006">
    <property type="protein sequence ID" value="SIS89020.1"/>
    <property type="molecule type" value="Genomic_DNA"/>
</dbReference>
<keyword evidence="3" id="KW-1185">Reference proteome</keyword>
<accession>A0A1N7MSJ2</accession>
<keyword evidence="1" id="KW-0175">Coiled coil</keyword>
<dbReference type="OrthoDB" id="9882014at2"/>